<dbReference type="PROSITE" id="PS00018">
    <property type="entry name" value="EF_HAND_1"/>
    <property type="match status" value="2"/>
</dbReference>
<dbReference type="Proteomes" id="UP000464468">
    <property type="component" value="Chromosome"/>
</dbReference>
<accession>A0A7Z2NUM5</accession>
<dbReference type="InterPro" id="IPR011992">
    <property type="entry name" value="EF-hand-dom_pair"/>
</dbReference>
<dbReference type="KEGG" id="schy:GVO57_01385"/>
<dbReference type="InterPro" id="IPR018247">
    <property type="entry name" value="EF_Hand_1_Ca_BS"/>
</dbReference>
<feature type="domain" description="EF-hand" evidence="2">
    <location>
        <begin position="24"/>
        <end position="37"/>
    </location>
</feature>
<feature type="domain" description="EF-hand" evidence="2">
    <location>
        <begin position="105"/>
        <end position="120"/>
    </location>
</feature>
<proteinExistence type="predicted"/>
<evidence type="ECO:0000259" key="2">
    <source>
        <dbReference type="Pfam" id="PF13202"/>
    </source>
</evidence>
<name>A0A7Z2NUM5_9SPHN</name>
<protein>
    <recommendedName>
        <fullName evidence="2">EF-hand domain-containing protein</fullName>
    </recommendedName>
</protein>
<keyword evidence="4" id="KW-1185">Reference proteome</keyword>
<feature type="domain" description="EF-hand" evidence="2">
    <location>
        <begin position="126"/>
        <end position="141"/>
    </location>
</feature>
<reference evidence="3 4" key="1">
    <citation type="submission" date="2020-01" db="EMBL/GenBank/DDBJ databases">
        <title>Sphingomonas sp. C33 whole genome sequece.</title>
        <authorList>
            <person name="Park C."/>
        </authorList>
    </citation>
    <scope>NUCLEOTIDE SEQUENCE [LARGE SCALE GENOMIC DNA]</scope>
    <source>
        <strain evidence="3 4">C33</strain>
    </source>
</reference>
<dbReference type="AlphaFoldDB" id="A0A7Z2NUM5"/>
<gene>
    <name evidence="3" type="ORF">GVO57_01385</name>
</gene>
<dbReference type="InterPro" id="IPR002048">
    <property type="entry name" value="EF_hand_dom"/>
</dbReference>
<dbReference type="Pfam" id="PF13202">
    <property type="entry name" value="EF-hand_5"/>
    <property type="match status" value="4"/>
</dbReference>
<feature type="region of interest" description="Disordered" evidence="1">
    <location>
        <begin position="71"/>
        <end position="96"/>
    </location>
</feature>
<feature type="domain" description="EF-hand" evidence="2">
    <location>
        <begin position="51"/>
        <end position="69"/>
    </location>
</feature>
<evidence type="ECO:0000313" key="3">
    <source>
        <dbReference type="EMBL" id="QHL89724.1"/>
    </source>
</evidence>
<organism evidence="3 4">
    <name type="scientific">Sphingomonas changnyeongensis</name>
    <dbReference type="NCBI Taxonomy" id="2698679"/>
    <lineage>
        <taxon>Bacteria</taxon>
        <taxon>Pseudomonadati</taxon>
        <taxon>Pseudomonadota</taxon>
        <taxon>Alphaproteobacteria</taxon>
        <taxon>Sphingomonadales</taxon>
        <taxon>Sphingomonadaceae</taxon>
        <taxon>Sphingomonas</taxon>
    </lineage>
</organism>
<dbReference type="RefSeq" id="WP_160591242.1">
    <property type="nucleotide sequence ID" value="NZ_CP047895.1"/>
</dbReference>
<evidence type="ECO:0000256" key="1">
    <source>
        <dbReference type="SAM" id="MobiDB-lite"/>
    </source>
</evidence>
<dbReference type="EMBL" id="CP047895">
    <property type="protein sequence ID" value="QHL89724.1"/>
    <property type="molecule type" value="Genomic_DNA"/>
</dbReference>
<dbReference type="SUPFAM" id="SSF47473">
    <property type="entry name" value="EF-hand"/>
    <property type="match status" value="1"/>
</dbReference>
<dbReference type="Gene3D" id="1.10.238.10">
    <property type="entry name" value="EF-hand"/>
    <property type="match status" value="2"/>
</dbReference>
<dbReference type="GO" id="GO:0005509">
    <property type="term" value="F:calcium ion binding"/>
    <property type="evidence" value="ECO:0007669"/>
    <property type="project" value="InterPro"/>
</dbReference>
<sequence length="152" mass="15987">MQEPGWAGGDLSRAAVEARISSRFARMDADGDGRLTPADRAARRAALAGLMFDRLDADRDGSISRAEWAAAEARRGDGMPAGRRMQPRAMNAGRGGRGMALLAGADRDRDGAVTEAELRAHLLARFDRADADGNGVVTAAERAAARAARRGG</sequence>
<evidence type="ECO:0000313" key="4">
    <source>
        <dbReference type="Proteomes" id="UP000464468"/>
    </source>
</evidence>